<feature type="transmembrane region" description="Helical" evidence="1">
    <location>
        <begin position="6"/>
        <end position="31"/>
    </location>
</feature>
<dbReference type="Proteomes" id="UP000289886">
    <property type="component" value="Unassembled WGS sequence"/>
</dbReference>
<keyword evidence="1" id="KW-1133">Transmembrane helix</keyword>
<dbReference type="GO" id="GO:0008757">
    <property type="term" value="F:S-adenosylmethionine-dependent methyltransferase activity"/>
    <property type="evidence" value="ECO:0007669"/>
    <property type="project" value="InterPro"/>
</dbReference>
<dbReference type="AlphaFoldDB" id="A0A662YNU8"/>
<dbReference type="GO" id="GO:0032259">
    <property type="term" value="P:methylation"/>
    <property type="evidence" value="ECO:0007669"/>
    <property type="project" value="UniProtKB-KW"/>
</dbReference>
<dbReference type="OrthoDB" id="416496at2759"/>
<dbReference type="Gene3D" id="3.40.50.150">
    <property type="entry name" value="Vaccinia Virus protein VP39"/>
    <property type="match status" value="1"/>
</dbReference>
<evidence type="ECO:0000313" key="4">
    <source>
        <dbReference type="Proteomes" id="UP000289886"/>
    </source>
</evidence>
<evidence type="ECO:0000256" key="1">
    <source>
        <dbReference type="SAM" id="Phobius"/>
    </source>
</evidence>
<dbReference type="PANTHER" id="PTHR45036:SF1">
    <property type="entry name" value="METHYLTRANSFERASE LIKE 7A"/>
    <property type="match status" value="1"/>
</dbReference>
<organism evidence="3 4">
    <name type="scientific">Acipenser ruthenus</name>
    <name type="common">Sterlet sturgeon</name>
    <dbReference type="NCBI Taxonomy" id="7906"/>
    <lineage>
        <taxon>Eukaryota</taxon>
        <taxon>Metazoa</taxon>
        <taxon>Chordata</taxon>
        <taxon>Craniata</taxon>
        <taxon>Vertebrata</taxon>
        <taxon>Euteleostomi</taxon>
        <taxon>Actinopterygii</taxon>
        <taxon>Chondrostei</taxon>
        <taxon>Acipenseriformes</taxon>
        <taxon>Acipenseridae</taxon>
        <taxon>Acipenser</taxon>
    </lineage>
</organism>
<name>A0A662YNU8_ACIRT</name>
<keyword evidence="3" id="KW-0489">Methyltransferase</keyword>
<sequence length="242" mass="27636">MGLFIFIFTVFFQILSLPLQFLELVGIYRYYKKFFPYLLFKIADTYNRKMHAHKKDLFSNLSQFSSPGGSLLLLEIGCGSGANFEFYPASCRIICTDPNPNFDKYLHSAFAKNSHLKFDSFVVTPGESLKGIADGSVDVVVCTLVLCSVRNTKAVLKEVRRVLKRGGAFFFMEHVIADPSTWVHAFQHVLQPLWYYFGDGCELTRATWKELEEAEFSELKLRHIQAPLMPLIKPHVIGYAVK</sequence>
<keyword evidence="1" id="KW-0812">Transmembrane</keyword>
<dbReference type="Pfam" id="PF08241">
    <property type="entry name" value="Methyltransf_11"/>
    <property type="match status" value="1"/>
</dbReference>
<keyword evidence="1" id="KW-0472">Membrane</keyword>
<keyword evidence="4" id="KW-1185">Reference proteome</keyword>
<evidence type="ECO:0000313" key="3">
    <source>
        <dbReference type="EMBL" id="RXM97845.1"/>
    </source>
</evidence>
<dbReference type="InterPro" id="IPR052356">
    <property type="entry name" value="Thiol_S-MT"/>
</dbReference>
<dbReference type="SUPFAM" id="SSF53335">
    <property type="entry name" value="S-adenosyl-L-methionine-dependent methyltransferases"/>
    <property type="match status" value="1"/>
</dbReference>
<protein>
    <submittedName>
        <fullName evidence="3">Methyltransferase-like protein 7A</fullName>
    </submittedName>
</protein>
<dbReference type="EMBL" id="SCEB01000915">
    <property type="protein sequence ID" value="RXM97845.1"/>
    <property type="molecule type" value="Genomic_DNA"/>
</dbReference>
<accession>A0A662YNU8</accession>
<gene>
    <name evidence="3" type="ORF">EOD39_13909</name>
</gene>
<proteinExistence type="predicted"/>
<dbReference type="InterPro" id="IPR029063">
    <property type="entry name" value="SAM-dependent_MTases_sf"/>
</dbReference>
<dbReference type="PANTHER" id="PTHR45036">
    <property type="entry name" value="METHYLTRANSFERASE LIKE 7B"/>
    <property type="match status" value="1"/>
</dbReference>
<dbReference type="InterPro" id="IPR013216">
    <property type="entry name" value="Methyltransf_11"/>
</dbReference>
<reference evidence="3 4" key="1">
    <citation type="submission" date="2019-01" db="EMBL/GenBank/DDBJ databases">
        <title>Draft Genome and Complete Hox-Cluster Characterization of the Sterlet Sturgeon (Acipenser ruthenus).</title>
        <authorList>
            <person name="Wei Q."/>
        </authorList>
    </citation>
    <scope>NUCLEOTIDE SEQUENCE [LARGE SCALE GENOMIC DNA]</scope>
    <source>
        <strain evidence="3">WHYD16114868_AA</strain>
        <tissue evidence="3">Blood</tissue>
    </source>
</reference>
<dbReference type="CDD" id="cd02440">
    <property type="entry name" value="AdoMet_MTases"/>
    <property type="match status" value="1"/>
</dbReference>
<feature type="domain" description="Methyltransferase type 11" evidence="2">
    <location>
        <begin position="74"/>
        <end position="171"/>
    </location>
</feature>
<evidence type="ECO:0000259" key="2">
    <source>
        <dbReference type="Pfam" id="PF08241"/>
    </source>
</evidence>
<comment type="caution">
    <text evidence="3">The sequence shown here is derived from an EMBL/GenBank/DDBJ whole genome shotgun (WGS) entry which is preliminary data.</text>
</comment>
<keyword evidence="3" id="KW-0808">Transferase</keyword>